<dbReference type="STRING" id="394193.SAMN04489732_10762"/>
<dbReference type="InterPro" id="IPR001080">
    <property type="entry name" value="3Fe4S_ferredoxin"/>
</dbReference>
<evidence type="ECO:0000256" key="1">
    <source>
        <dbReference type="ARBA" id="ARBA00001927"/>
    </source>
</evidence>
<keyword evidence="2 8" id="KW-0813">Transport</keyword>
<evidence type="ECO:0000256" key="6">
    <source>
        <dbReference type="ARBA" id="ARBA00023014"/>
    </source>
</evidence>
<dbReference type="PANTHER" id="PTHR36923">
    <property type="entry name" value="FERREDOXIN"/>
    <property type="match status" value="1"/>
</dbReference>
<evidence type="ECO:0000256" key="8">
    <source>
        <dbReference type="RuleBase" id="RU368020"/>
    </source>
</evidence>
<dbReference type="AlphaFoldDB" id="A0A1H8XCN8"/>
<sequence>MKLTVDARKCCGSGQCVLAAPEFFDQDDTGIVVLLAEEAGDDAAGDVEEAVFSCPTAAIEIVGR</sequence>
<keyword evidence="10" id="KW-1185">Reference proteome</keyword>
<dbReference type="PANTHER" id="PTHR36923:SF3">
    <property type="entry name" value="FERREDOXIN"/>
    <property type="match status" value="1"/>
</dbReference>
<dbReference type="Proteomes" id="UP000198582">
    <property type="component" value="Unassembled WGS sequence"/>
</dbReference>
<name>A0A1H8XCN8_9PSEU</name>
<organism evidence="9 10">
    <name type="scientific">Amycolatopsis saalfeldensis</name>
    <dbReference type="NCBI Taxonomy" id="394193"/>
    <lineage>
        <taxon>Bacteria</taxon>
        <taxon>Bacillati</taxon>
        <taxon>Actinomycetota</taxon>
        <taxon>Actinomycetes</taxon>
        <taxon>Pseudonocardiales</taxon>
        <taxon>Pseudonocardiaceae</taxon>
        <taxon>Amycolatopsis</taxon>
    </lineage>
</organism>
<dbReference type="EMBL" id="FOEF01000007">
    <property type="protein sequence ID" value="SEP37774.1"/>
    <property type="molecule type" value="Genomic_DNA"/>
</dbReference>
<reference evidence="9 10" key="1">
    <citation type="submission" date="2016-10" db="EMBL/GenBank/DDBJ databases">
        <authorList>
            <person name="de Groot N.N."/>
        </authorList>
    </citation>
    <scope>NUCLEOTIDE SEQUENCE [LARGE SCALE GENOMIC DNA]</scope>
    <source>
        <strain evidence="9 10">DSM 44993</strain>
    </source>
</reference>
<accession>A0A1H8XCN8</accession>
<evidence type="ECO:0000256" key="7">
    <source>
        <dbReference type="ARBA" id="ARBA00023291"/>
    </source>
</evidence>
<dbReference type="GO" id="GO:0009055">
    <property type="term" value="F:electron transfer activity"/>
    <property type="evidence" value="ECO:0007669"/>
    <property type="project" value="UniProtKB-UniRule"/>
</dbReference>
<gene>
    <name evidence="9" type="ORF">SAMN04489732_10762</name>
</gene>
<evidence type="ECO:0000313" key="9">
    <source>
        <dbReference type="EMBL" id="SEP37774.1"/>
    </source>
</evidence>
<dbReference type="GO" id="GO:0005506">
    <property type="term" value="F:iron ion binding"/>
    <property type="evidence" value="ECO:0007669"/>
    <property type="project" value="UniProtKB-UniRule"/>
</dbReference>
<dbReference type="Gene3D" id="3.30.70.20">
    <property type="match status" value="1"/>
</dbReference>
<dbReference type="RefSeq" id="WP_091617992.1">
    <property type="nucleotide sequence ID" value="NZ_FOEF01000007.1"/>
</dbReference>
<evidence type="ECO:0000256" key="5">
    <source>
        <dbReference type="ARBA" id="ARBA00023004"/>
    </source>
</evidence>
<dbReference type="InterPro" id="IPR051269">
    <property type="entry name" value="Fe-S_cluster_ET"/>
</dbReference>
<proteinExistence type="predicted"/>
<comment type="cofactor">
    <cofactor evidence="1">
        <name>[3Fe-4S] cluster</name>
        <dbReference type="ChEBI" id="CHEBI:21137"/>
    </cofactor>
</comment>
<dbReference type="OrthoDB" id="9803319at2"/>
<keyword evidence="4 8" id="KW-0249">Electron transport</keyword>
<evidence type="ECO:0000313" key="10">
    <source>
        <dbReference type="Proteomes" id="UP000198582"/>
    </source>
</evidence>
<dbReference type="SUPFAM" id="SSF54862">
    <property type="entry name" value="4Fe-4S ferredoxins"/>
    <property type="match status" value="1"/>
</dbReference>
<dbReference type="Pfam" id="PF13370">
    <property type="entry name" value="Fer4_13"/>
    <property type="match status" value="1"/>
</dbReference>
<evidence type="ECO:0000256" key="3">
    <source>
        <dbReference type="ARBA" id="ARBA00022723"/>
    </source>
</evidence>
<keyword evidence="7" id="KW-0003">3Fe-4S</keyword>
<keyword evidence="3 8" id="KW-0479">Metal-binding</keyword>
<keyword evidence="5 8" id="KW-0408">Iron</keyword>
<protein>
    <recommendedName>
        <fullName evidence="8">Ferredoxin</fullName>
    </recommendedName>
</protein>
<keyword evidence="6 8" id="KW-0411">Iron-sulfur</keyword>
<comment type="function">
    <text evidence="8">Ferredoxins are iron-sulfur proteins that transfer electrons in a wide variety of metabolic reactions.</text>
</comment>
<dbReference type="GO" id="GO:0051538">
    <property type="term" value="F:3 iron, 4 sulfur cluster binding"/>
    <property type="evidence" value="ECO:0007669"/>
    <property type="project" value="UniProtKB-KW"/>
</dbReference>
<evidence type="ECO:0000256" key="2">
    <source>
        <dbReference type="ARBA" id="ARBA00022448"/>
    </source>
</evidence>
<dbReference type="PRINTS" id="PR00352">
    <property type="entry name" value="3FE4SFRDOXIN"/>
</dbReference>
<evidence type="ECO:0000256" key="4">
    <source>
        <dbReference type="ARBA" id="ARBA00022982"/>
    </source>
</evidence>